<dbReference type="InterPro" id="IPR011701">
    <property type="entry name" value="MFS"/>
</dbReference>
<dbReference type="GO" id="GO:0022857">
    <property type="term" value="F:transmembrane transporter activity"/>
    <property type="evidence" value="ECO:0007669"/>
    <property type="project" value="InterPro"/>
</dbReference>
<dbReference type="PROSITE" id="PS50850">
    <property type="entry name" value="MFS"/>
    <property type="match status" value="1"/>
</dbReference>
<keyword evidence="3 6" id="KW-0812">Transmembrane</keyword>
<evidence type="ECO:0000256" key="3">
    <source>
        <dbReference type="ARBA" id="ARBA00022692"/>
    </source>
</evidence>
<dbReference type="SUPFAM" id="SSF103473">
    <property type="entry name" value="MFS general substrate transporter"/>
    <property type="match status" value="1"/>
</dbReference>
<organism evidence="8 9">
    <name type="scientific">Alteribacillus bidgolensis</name>
    <dbReference type="NCBI Taxonomy" id="930129"/>
    <lineage>
        <taxon>Bacteria</taxon>
        <taxon>Bacillati</taxon>
        <taxon>Bacillota</taxon>
        <taxon>Bacilli</taxon>
        <taxon>Bacillales</taxon>
        <taxon>Bacillaceae</taxon>
        <taxon>Alteribacillus</taxon>
    </lineage>
</organism>
<feature type="transmembrane region" description="Helical" evidence="6">
    <location>
        <begin position="110"/>
        <end position="131"/>
    </location>
</feature>
<feature type="transmembrane region" description="Helical" evidence="6">
    <location>
        <begin position="254"/>
        <end position="271"/>
    </location>
</feature>
<reference evidence="8 9" key="1">
    <citation type="submission" date="2016-10" db="EMBL/GenBank/DDBJ databases">
        <authorList>
            <person name="de Groot N.N."/>
        </authorList>
    </citation>
    <scope>NUCLEOTIDE SEQUENCE [LARGE SCALE GENOMIC DNA]</scope>
    <source>
        <strain evidence="9">P4B,CCM 7963,CECT 7998,DSM 25260,IBRC-M 10614,KCTC 13821</strain>
    </source>
</reference>
<dbReference type="InterPro" id="IPR052528">
    <property type="entry name" value="Sugar_transport-like"/>
</dbReference>
<evidence type="ECO:0000256" key="4">
    <source>
        <dbReference type="ARBA" id="ARBA00022989"/>
    </source>
</evidence>
<accession>A0A1G8H023</accession>
<evidence type="ECO:0000256" key="6">
    <source>
        <dbReference type="SAM" id="Phobius"/>
    </source>
</evidence>
<dbReference type="PANTHER" id="PTHR23526:SF4">
    <property type="entry name" value="INTEGRAL MEMBRANE TRANSPORT PROTEIN"/>
    <property type="match status" value="1"/>
</dbReference>
<evidence type="ECO:0000313" key="8">
    <source>
        <dbReference type="EMBL" id="SDH99954.1"/>
    </source>
</evidence>
<proteinExistence type="predicted"/>
<dbReference type="InterPro" id="IPR001958">
    <property type="entry name" value="Tet-R_TetA/multi-R_MdtG-like"/>
</dbReference>
<feature type="transmembrane region" description="Helical" evidence="6">
    <location>
        <begin position="329"/>
        <end position="359"/>
    </location>
</feature>
<feature type="transmembrane region" description="Helical" evidence="6">
    <location>
        <begin position="75"/>
        <end position="98"/>
    </location>
</feature>
<protein>
    <submittedName>
        <fullName evidence="8">Predicted arabinose efflux permease, MFS family</fullName>
    </submittedName>
</protein>
<evidence type="ECO:0000256" key="5">
    <source>
        <dbReference type="ARBA" id="ARBA00023136"/>
    </source>
</evidence>
<evidence type="ECO:0000259" key="7">
    <source>
        <dbReference type="PROSITE" id="PS50850"/>
    </source>
</evidence>
<feature type="transmembrane region" description="Helical" evidence="6">
    <location>
        <begin position="137"/>
        <end position="159"/>
    </location>
</feature>
<feature type="transmembrane region" description="Helical" evidence="6">
    <location>
        <begin position="50"/>
        <end position="69"/>
    </location>
</feature>
<comment type="subcellular location">
    <subcellularLocation>
        <location evidence="1">Cell membrane</location>
        <topology evidence="1">Multi-pass membrane protein</topology>
    </subcellularLocation>
</comment>
<dbReference type="PANTHER" id="PTHR23526">
    <property type="entry name" value="INTEGRAL MEMBRANE TRANSPORT PROTEIN-RELATED"/>
    <property type="match status" value="1"/>
</dbReference>
<keyword evidence="4 6" id="KW-1133">Transmembrane helix</keyword>
<dbReference type="InterPro" id="IPR036259">
    <property type="entry name" value="MFS_trans_sf"/>
</dbReference>
<gene>
    <name evidence="8" type="ORF">SAMN05216352_10446</name>
</gene>
<feature type="transmembrane region" description="Helical" evidence="6">
    <location>
        <begin position="20"/>
        <end position="38"/>
    </location>
</feature>
<dbReference type="PRINTS" id="PR01035">
    <property type="entry name" value="TCRTETA"/>
</dbReference>
<feature type="transmembrane region" description="Helical" evidence="6">
    <location>
        <begin position="222"/>
        <end position="242"/>
    </location>
</feature>
<keyword evidence="2" id="KW-0813">Transport</keyword>
<evidence type="ECO:0000256" key="1">
    <source>
        <dbReference type="ARBA" id="ARBA00004651"/>
    </source>
</evidence>
<sequence>MGTRPTVSLFAYDLGASATHIGLITSLFSFFPLLFAIRLGKKIDYLHSKLALIIGGYLGVAGIALPGIFPNIYSLYASQIIAGSAQTIFILAAQDYVGRISSNKNRSKNVSWFSLGVGVGMFLGPLTSGFAADLTNYQMAFLMLAGVGLIGSIIISFIPDEPPIERDKNANGIENSSNSFMKLLHIPSLRLALIFSALVLFSRDLYMTFFPLLGVQFEYSDSVIGTFIAINGLAGVIIRFYLSRLITILGSTKLLTVTMLLMIVALVGLPFSPSLVVTGILVFFLGVGLGIGAPLSITLTLESTIQGRSAETLGLRLTVNRMTQVATPLLLGAVASAMGLVSMFIISACTISLGLGAAFKASKDPNGSGDNNEEVNDN</sequence>
<keyword evidence="5 6" id="KW-0472">Membrane</keyword>
<dbReference type="EMBL" id="FNDU01000004">
    <property type="protein sequence ID" value="SDH99954.1"/>
    <property type="molecule type" value="Genomic_DNA"/>
</dbReference>
<feature type="domain" description="Major facilitator superfamily (MFS) profile" evidence="7">
    <location>
        <begin position="1"/>
        <end position="366"/>
    </location>
</feature>
<dbReference type="CDD" id="cd17325">
    <property type="entry name" value="MFS_MdtG_SLC18_like"/>
    <property type="match status" value="1"/>
</dbReference>
<evidence type="ECO:0000313" key="9">
    <source>
        <dbReference type="Proteomes" id="UP000199017"/>
    </source>
</evidence>
<dbReference type="AlphaFoldDB" id="A0A1G8H023"/>
<feature type="transmembrane region" description="Helical" evidence="6">
    <location>
        <begin position="277"/>
        <end position="301"/>
    </location>
</feature>
<dbReference type="Pfam" id="PF07690">
    <property type="entry name" value="MFS_1"/>
    <property type="match status" value="1"/>
</dbReference>
<dbReference type="Proteomes" id="UP000199017">
    <property type="component" value="Unassembled WGS sequence"/>
</dbReference>
<dbReference type="Gene3D" id="1.20.1250.20">
    <property type="entry name" value="MFS general substrate transporter like domains"/>
    <property type="match status" value="1"/>
</dbReference>
<keyword evidence="9" id="KW-1185">Reference proteome</keyword>
<dbReference type="InterPro" id="IPR020846">
    <property type="entry name" value="MFS_dom"/>
</dbReference>
<evidence type="ECO:0000256" key="2">
    <source>
        <dbReference type="ARBA" id="ARBA00022448"/>
    </source>
</evidence>
<dbReference type="STRING" id="930129.SAMN05216352_10446"/>
<dbReference type="GO" id="GO:0005886">
    <property type="term" value="C:plasma membrane"/>
    <property type="evidence" value="ECO:0007669"/>
    <property type="project" value="UniProtKB-SubCell"/>
</dbReference>
<feature type="transmembrane region" description="Helical" evidence="6">
    <location>
        <begin position="180"/>
        <end position="202"/>
    </location>
</feature>
<name>A0A1G8H023_9BACI</name>